<dbReference type="GO" id="GO:0005615">
    <property type="term" value="C:extracellular space"/>
    <property type="evidence" value="ECO:0007669"/>
    <property type="project" value="TreeGrafter"/>
</dbReference>
<protein>
    <recommendedName>
        <fullName evidence="6">Peptidase S8/S53 domain-containing protein</fullName>
    </recommendedName>
</protein>
<organism evidence="7 8">
    <name type="scientific">Sphagnurus paluster</name>
    <dbReference type="NCBI Taxonomy" id="117069"/>
    <lineage>
        <taxon>Eukaryota</taxon>
        <taxon>Fungi</taxon>
        <taxon>Dikarya</taxon>
        <taxon>Basidiomycota</taxon>
        <taxon>Agaricomycotina</taxon>
        <taxon>Agaricomycetes</taxon>
        <taxon>Agaricomycetidae</taxon>
        <taxon>Agaricales</taxon>
        <taxon>Tricholomatineae</taxon>
        <taxon>Lyophyllaceae</taxon>
        <taxon>Sphagnurus</taxon>
    </lineage>
</organism>
<dbReference type="PANTHER" id="PTHR43806:SF11">
    <property type="entry name" value="CEREVISIN-RELATED"/>
    <property type="match status" value="1"/>
</dbReference>
<sequence length="179" mass="17863">MISIDGLNWVASTVRASGRPSIASLSLGGNVSQALDDAATSLVNMGIHVTAAAGNDNIDAQNTSPARAQGVVTVGSSNINDARSSFSNYGAVVDFFAPGENIISAGKDSNTATATYSGTSMGTPHVAGIIAYLIGENGNTSPQAMVNQLKTLSVKGKLSGVPAGTANNLVQNGNGAPAK</sequence>
<reference evidence="7" key="2">
    <citation type="submission" date="2021-10" db="EMBL/GenBank/DDBJ databases">
        <title>Phylogenomics reveals ancestral predisposition of the termite-cultivated fungus Termitomyces towards a domesticated lifestyle.</title>
        <authorList>
            <person name="Auxier B."/>
            <person name="Grum-Grzhimaylo A."/>
            <person name="Cardenas M.E."/>
            <person name="Lodge J.D."/>
            <person name="Laessoe T."/>
            <person name="Pedersen O."/>
            <person name="Smith M.E."/>
            <person name="Kuyper T.W."/>
            <person name="Franco-Molano E.A."/>
            <person name="Baroni T.J."/>
            <person name="Aanen D.K."/>
        </authorList>
    </citation>
    <scope>NUCLEOTIDE SEQUENCE</scope>
    <source>
        <strain evidence="7">D49</strain>
    </source>
</reference>
<dbReference type="Gene3D" id="3.40.50.200">
    <property type="entry name" value="Peptidase S8/S53 domain"/>
    <property type="match status" value="1"/>
</dbReference>
<evidence type="ECO:0000256" key="5">
    <source>
        <dbReference type="PROSITE-ProRule" id="PRU01240"/>
    </source>
</evidence>
<dbReference type="Proteomes" id="UP000717328">
    <property type="component" value="Unassembled WGS sequence"/>
</dbReference>
<evidence type="ECO:0000259" key="6">
    <source>
        <dbReference type="Pfam" id="PF00082"/>
    </source>
</evidence>
<comment type="similarity">
    <text evidence="1 5">Belongs to the peptidase S8 family.</text>
</comment>
<evidence type="ECO:0000313" key="7">
    <source>
        <dbReference type="EMBL" id="KAG5636055.1"/>
    </source>
</evidence>
<evidence type="ECO:0000256" key="1">
    <source>
        <dbReference type="ARBA" id="ARBA00011073"/>
    </source>
</evidence>
<keyword evidence="3" id="KW-0378">Hydrolase</keyword>
<dbReference type="PROSITE" id="PS51892">
    <property type="entry name" value="SUBTILASE"/>
    <property type="match status" value="1"/>
</dbReference>
<evidence type="ECO:0000256" key="3">
    <source>
        <dbReference type="ARBA" id="ARBA00022801"/>
    </source>
</evidence>
<comment type="caution">
    <text evidence="7">The sequence shown here is derived from an EMBL/GenBank/DDBJ whole genome shotgun (WGS) entry which is preliminary data.</text>
</comment>
<dbReference type="Pfam" id="PF00082">
    <property type="entry name" value="Peptidase_S8"/>
    <property type="match status" value="1"/>
</dbReference>
<dbReference type="InterPro" id="IPR050131">
    <property type="entry name" value="Peptidase_S8_subtilisin-like"/>
</dbReference>
<dbReference type="GO" id="GO:0006508">
    <property type="term" value="P:proteolysis"/>
    <property type="evidence" value="ECO:0007669"/>
    <property type="project" value="UniProtKB-KW"/>
</dbReference>
<dbReference type="SUPFAM" id="SSF52743">
    <property type="entry name" value="Subtilisin-like"/>
    <property type="match status" value="1"/>
</dbReference>
<keyword evidence="4" id="KW-0720">Serine protease</keyword>
<dbReference type="PANTHER" id="PTHR43806">
    <property type="entry name" value="PEPTIDASE S8"/>
    <property type="match status" value="1"/>
</dbReference>
<reference evidence="7" key="1">
    <citation type="submission" date="2021-02" db="EMBL/GenBank/DDBJ databases">
        <authorList>
            <person name="Nieuwenhuis M."/>
            <person name="Van De Peppel L.J.J."/>
        </authorList>
    </citation>
    <scope>NUCLEOTIDE SEQUENCE</scope>
    <source>
        <strain evidence="7">D49</strain>
    </source>
</reference>
<name>A0A9P7FVJ3_9AGAR</name>
<evidence type="ECO:0000256" key="4">
    <source>
        <dbReference type="ARBA" id="ARBA00022825"/>
    </source>
</evidence>
<dbReference type="InterPro" id="IPR036852">
    <property type="entry name" value="Peptidase_S8/S53_dom_sf"/>
</dbReference>
<evidence type="ECO:0000256" key="2">
    <source>
        <dbReference type="ARBA" id="ARBA00022670"/>
    </source>
</evidence>
<dbReference type="InterPro" id="IPR000209">
    <property type="entry name" value="Peptidase_S8/S53_dom"/>
</dbReference>
<gene>
    <name evidence="7" type="ORF">H0H81_009252</name>
</gene>
<proteinExistence type="inferred from homology"/>
<evidence type="ECO:0000313" key="8">
    <source>
        <dbReference type="Proteomes" id="UP000717328"/>
    </source>
</evidence>
<keyword evidence="8" id="KW-1185">Reference proteome</keyword>
<dbReference type="AlphaFoldDB" id="A0A9P7FVJ3"/>
<dbReference type="GO" id="GO:0004252">
    <property type="term" value="F:serine-type endopeptidase activity"/>
    <property type="evidence" value="ECO:0007669"/>
    <property type="project" value="InterPro"/>
</dbReference>
<dbReference type="EMBL" id="JABCKI010005982">
    <property type="protein sequence ID" value="KAG5636055.1"/>
    <property type="molecule type" value="Genomic_DNA"/>
</dbReference>
<accession>A0A9P7FVJ3</accession>
<keyword evidence="2" id="KW-0645">Protease</keyword>
<feature type="domain" description="Peptidase S8/S53" evidence="6">
    <location>
        <begin position="5"/>
        <end position="149"/>
    </location>
</feature>
<comment type="caution">
    <text evidence="5">Lacks conserved residue(s) required for the propagation of feature annotation.</text>
</comment>
<dbReference type="OrthoDB" id="19448at2759"/>